<accession>A0A646KL00</accession>
<feature type="compositionally biased region" description="Basic and acidic residues" evidence="1">
    <location>
        <begin position="8"/>
        <end position="31"/>
    </location>
</feature>
<gene>
    <name evidence="2" type="ORF">FF041_21910</name>
</gene>
<comment type="caution">
    <text evidence="2">The sequence shown here is derived from an EMBL/GenBank/DDBJ whole genome shotgun (WGS) entry which is preliminary data.</text>
</comment>
<proteinExistence type="predicted"/>
<feature type="region of interest" description="Disordered" evidence="1">
    <location>
        <begin position="1"/>
        <end position="31"/>
    </location>
</feature>
<evidence type="ECO:0000256" key="1">
    <source>
        <dbReference type="SAM" id="MobiDB-lite"/>
    </source>
</evidence>
<protein>
    <submittedName>
        <fullName evidence="2">Uncharacterized protein</fullName>
    </submittedName>
</protein>
<dbReference type="RefSeq" id="WP_153524332.1">
    <property type="nucleotide sequence ID" value="NZ_JBEPDZ010000063.1"/>
</dbReference>
<dbReference type="Proteomes" id="UP000419138">
    <property type="component" value="Unassembled WGS sequence"/>
</dbReference>
<keyword evidence="3" id="KW-1185">Reference proteome</keyword>
<reference evidence="2 3" key="1">
    <citation type="submission" date="2019-05" db="EMBL/GenBank/DDBJ databases">
        <title>Comparative genomics and metabolomics analyses of clavulanic acid producing Streptomyces species provides insight into specialized metabolism and evolution of beta-lactam biosynthetic gene clusters.</title>
        <authorList>
            <person name="Moore M.A."/>
            <person name="Cruz-Morales P."/>
            <person name="Barona Gomez F."/>
            <person name="Kapil T."/>
        </authorList>
    </citation>
    <scope>NUCLEOTIDE SEQUENCE [LARGE SCALE GENOMIC DNA]</scope>
    <source>
        <strain evidence="2 3">NRRL 5741</strain>
    </source>
</reference>
<dbReference type="AlphaFoldDB" id="A0A646KL00"/>
<evidence type="ECO:0000313" key="2">
    <source>
        <dbReference type="EMBL" id="MQT02750.1"/>
    </source>
</evidence>
<organism evidence="2 3">
    <name type="scientific">Streptomyces jumonjinensis</name>
    <dbReference type="NCBI Taxonomy" id="1945"/>
    <lineage>
        <taxon>Bacteria</taxon>
        <taxon>Bacillati</taxon>
        <taxon>Actinomycetota</taxon>
        <taxon>Actinomycetes</taxon>
        <taxon>Kitasatosporales</taxon>
        <taxon>Streptomycetaceae</taxon>
        <taxon>Streptomyces</taxon>
    </lineage>
</organism>
<name>A0A646KL00_STRJU</name>
<evidence type="ECO:0000313" key="3">
    <source>
        <dbReference type="Proteomes" id="UP000419138"/>
    </source>
</evidence>
<sequence>MALDEEIEKARVERDAQDAEQREKQRRQERTQERLLELAADAAKRLAPYARRETAQYLHVVQPSPVGTVTGPGAGRTGRRTVSGAG</sequence>
<dbReference type="EMBL" id="VCLA01000157">
    <property type="protein sequence ID" value="MQT02750.1"/>
    <property type="molecule type" value="Genomic_DNA"/>
</dbReference>
<feature type="region of interest" description="Disordered" evidence="1">
    <location>
        <begin position="65"/>
        <end position="86"/>
    </location>
</feature>